<comment type="caution">
    <text evidence="2">The sequence shown here is derived from an EMBL/GenBank/DDBJ whole genome shotgun (WGS) entry which is preliminary data.</text>
</comment>
<sequence>MKNIIYRFLALALIFSSYSCLQNTPEETVLPDGMSLDQFRNLDVTAFQHSINGRDDIESGLDALWVHDSNQHENNPGNTFTMKSFKNSFGNNYLFYQQEVLNDDSLQAIAFFMEYSKSLTGKIKIIQLKESFKCSKGRGQQEWSPDLCL</sequence>
<dbReference type="EMBL" id="MQUC01000003">
    <property type="protein sequence ID" value="PRP67794.1"/>
    <property type="molecule type" value="Genomic_DNA"/>
</dbReference>
<name>A0A2S9WWG1_9FLAO</name>
<evidence type="ECO:0000313" key="2">
    <source>
        <dbReference type="EMBL" id="PRP67794.1"/>
    </source>
</evidence>
<dbReference type="RefSeq" id="WP_105983494.1">
    <property type="nucleotide sequence ID" value="NZ_MQUC01000003.1"/>
</dbReference>
<evidence type="ECO:0000313" key="3">
    <source>
        <dbReference type="Proteomes" id="UP000239532"/>
    </source>
</evidence>
<feature type="signal peptide" evidence="1">
    <location>
        <begin position="1"/>
        <end position="21"/>
    </location>
</feature>
<keyword evidence="3" id="KW-1185">Reference proteome</keyword>
<keyword evidence="1" id="KW-0732">Signal</keyword>
<accession>A0A2S9WWG1</accession>
<dbReference type="AlphaFoldDB" id="A0A2S9WWG1"/>
<proteinExistence type="predicted"/>
<organism evidence="2 3">
    <name type="scientific">Nonlabens agnitus</name>
    <dbReference type="NCBI Taxonomy" id="870484"/>
    <lineage>
        <taxon>Bacteria</taxon>
        <taxon>Pseudomonadati</taxon>
        <taxon>Bacteroidota</taxon>
        <taxon>Flavobacteriia</taxon>
        <taxon>Flavobacteriales</taxon>
        <taxon>Flavobacteriaceae</taxon>
        <taxon>Nonlabens</taxon>
    </lineage>
</organism>
<gene>
    <name evidence="2" type="ORF">BST86_12170</name>
</gene>
<evidence type="ECO:0008006" key="4">
    <source>
        <dbReference type="Google" id="ProtNLM"/>
    </source>
</evidence>
<protein>
    <recommendedName>
        <fullName evidence="4">Lipoprotein</fullName>
    </recommendedName>
</protein>
<reference evidence="2 3" key="1">
    <citation type="submission" date="2016-11" db="EMBL/GenBank/DDBJ databases">
        <title>Trade-off between light-utilization and light-protection in marine flavobacteria.</title>
        <authorList>
            <person name="Kumagai Y."/>
        </authorList>
    </citation>
    <scope>NUCLEOTIDE SEQUENCE [LARGE SCALE GENOMIC DNA]</scope>
    <source>
        <strain evidence="2 3">JCM 17109</strain>
    </source>
</reference>
<feature type="chain" id="PRO_5015573395" description="Lipoprotein" evidence="1">
    <location>
        <begin position="22"/>
        <end position="149"/>
    </location>
</feature>
<dbReference type="Proteomes" id="UP000239532">
    <property type="component" value="Unassembled WGS sequence"/>
</dbReference>
<dbReference type="PROSITE" id="PS51257">
    <property type="entry name" value="PROKAR_LIPOPROTEIN"/>
    <property type="match status" value="1"/>
</dbReference>
<evidence type="ECO:0000256" key="1">
    <source>
        <dbReference type="SAM" id="SignalP"/>
    </source>
</evidence>
<dbReference type="OrthoDB" id="9806939at2"/>